<evidence type="ECO:0000313" key="2">
    <source>
        <dbReference type="Proteomes" id="UP001165160"/>
    </source>
</evidence>
<comment type="caution">
    <text evidence="1">The sequence shown here is derived from an EMBL/GenBank/DDBJ whole genome shotgun (WGS) entry which is preliminary data.</text>
</comment>
<dbReference type="AlphaFoldDB" id="A0A9W7B6Q5"/>
<gene>
    <name evidence="1" type="ORF">TrVE_jg13603</name>
</gene>
<name>A0A9W7B6Q5_9STRA</name>
<organism evidence="1 2">
    <name type="scientific">Triparma verrucosa</name>
    <dbReference type="NCBI Taxonomy" id="1606542"/>
    <lineage>
        <taxon>Eukaryota</taxon>
        <taxon>Sar</taxon>
        <taxon>Stramenopiles</taxon>
        <taxon>Ochrophyta</taxon>
        <taxon>Bolidophyceae</taxon>
        <taxon>Parmales</taxon>
        <taxon>Triparmaceae</taxon>
        <taxon>Triparma</taxon>
    </lineage>
</organism>
<dbReference type="PANTHER" id="PTHR14614:SF109">
    <property type="entry name" value="RIBOSOMAL LYSINE N-METHYLTRANSFERASE 5"/>
    <property type="match status" value="1"/>
</dbReference>
<reference evidence="2" key="1">
    <citation type="journal article" date="2023" name="Commun. Biol.">
        <title>Genome analysis of Parmales, the sister group of diatoms, reveals the evolutionary specialization of diatoms from phago-mixotrophs to photoautotrophs.</title>
        <authorList>
            <person name="Ban H."/>
            <person name="Sato S."/>
            <person name="Yoshikawa S."/>
            <person name="Yamada K."/>
            <person name="Nakamura Y."/>
            <person name="Ichinomiya M."/>
            <person name="Sato N."/>
            <person name="Blanc-Mathieu R."/>
            <person name="Endo H."/>
            <person name="Kuwata A."/>
            <person name="Ogata H."/>
        </authorList>
    </citation>
    <scope>NUCLEOTIDE SEQUENCE [LARGE SCALE GENOMIC DNA]</scope>
    <source>
        <strain evidence="2">NIES 3699</strain>
    </source>
</reference>
<accession>A0A9W7B6Q5</accession>
<protein>
    <submittedName>
        <fullName evidence="1">Uncharacterized protein</fullName>
    </submittedName>
</protein>
<dbReference type="PANTHER" id="PTHR14614">
    <property type="entry name" value="HEPATOCELLULAR CARCINOMA-ASSOCIATED ANTIGEN"/>
    <property type="match status" value="1"/>
</dbReference>
<dbReference type="CDD" id="cd02440">
    <property type="entry name" value="AdoMet_MTases"/>
    <property type="match status" value="1"/>
</dbReference>
<dbReference type="Gene3D" id="3.40.50.150">
    <property type="entry name" value="Vaccinia Virus protein VP39"/>
    <property type="match status" value="1"/>
</dbReference>
<dbReference type="Pfam" id="PF10294">
    <property type="entry name" value="Methyltransf_16"/>
    <property type="match status" value="1"/>
</dbReference>
<dbReference type="InterPro" id="IPR029063">
    <property type="entry name" value="SAM-dependent_MTases_sf"/>
</dbReference>
<dbReference type="SUPFAM" id="SSF53335">
    <property type="entry name" value="S-adenosyl-L-methionine-dependent methyltransferases"/>
    <property type="match status" value="1"/>
</dbReference>
<proteinExistence type="predicted"/>
<dbReference type="InterPro" id="IPR019410">
    <property type="entry name" value="Methyltransf_16"/>
</dbReference>
<dbReference type="EMBL" id="BRXX01000046">
    <property type="protein sequence ID" value="GMH85199.1"/>
    <property type="molecule type" value="Genomic_DNA"/>
</dbReference>
<evidence type="ECO:0000313" key="1">
    <source>
        <dbReference type="EMBL" id="GMH85199.1"/>
    </source>
</evidence>
<dbReference type="Proteomes" id="UP001165160">
    <property type="component" value="Unassembled WGS sequence"/>
</dbReference>
<sequence>MIKLCKALEAIAILEAENDDEPDLSQSIAETTNPINGFLLYDSFLSNQRFYDDLKHVNYPGLSYTYPKNMFLNNEEITLCVSQDKSLGKGGMLWDAAFILSEYVLSAPGLLLPSSAIIELGAGCGLVGALLNKLNLNCVTTDLEAHLPLLTSNFERNGLSAESVRALDWSNFDELHFSKYDVVLGADIVASLYDPELLAKTIHDVIKPTGRGCICYKSREDQYHERFELSMKQLFESFAAEILPLSRNKNEKVKVIRFSRKKIII</sequence>
<keyword evidence="2" id="KW-1185">Reference proteome</keyword>